<feature type="transmembrane region" description="Helical" evidence="1">
    <location>
        <begin position="39"/>
        <end position="57"/>
    </location>
</feature>
<evidence type="ECO:0000313" key="3">
    <source>
        <dbReference type="EMBL" id="QEW29873.1"/>
    </source>
</evidence>
<evidence type="ECO:0000256" key="1">
    <source>
        <dbReference type="SAM" id="Phobius"/>
    </source>
</evidence>
<proteinExistence type="predicted"/>
<feature type="transmembrane region" description="Helical" evidence="1">
    <location>
        <begin position="12"/>
        <end position="33"/>
    </location>
</feature>
<dbReference type="AlphaFoldDB" id="A0A0T5NWW3"/>
<keyword evidence="1" id="KW-0812">Transmembrane</keyword>
<dbReference type="PATRIC" id="fig|540747.5.peg.4305"/>
<accession>A0A0T5NWW3</accession>
<geneLocation type="plasmid" evidence="5">
    <name>pridsm_01</name>
</geneLocation>
<dbReference type="RefSeq" id="WP_057821685.1">
    <property type="nucleotide sequence ID" value="NZ_CP031599.1"/>
</dbReference>
<protein>
    <submittedName>
        <fullName evidence="2">Uncharacterized protein</fullName>
    </submittedName>
</protein>
<feature type="transmembrane region" description="Helical" evidence="1">
    <location>
        <begin position="93"/>
        <end position="112"/>
    </location>
</feature>
<organism evidence="2 4">
    <name type="scientific">Roseovarius indicus</name>
    <dbReference type="NCBI Taxonomy" id="540747"/>
    <lineage>
        <taxon>Bacteria</taxon>
        <taxon>Pseudomonadati</taxon>
        <taxon>Pseudomonadota</taxon>
        <taxon>Alphaproteobacteria</taxon>
        <taxon>Rhodobacterales</taxon>
        <taxon>Roseobacteraceae</taxon>
        <taxon>Roseovarius</taxon>
    </lineage>
</organism>
<evidence type="ECO:0000313" key="5">
    <source>
        <dbReference type="Proteomes" id="UP000325785"/>
    </source>
</evidence>
<keyword evidence="1" id="KW-1133">Transmembrane helix</keyword>
<dbReference type="OrthoDB" id="8239048at2"/>
<dbReference type="Proteomes" id="UP000325785">
    <property type="component" value="Plasmid pRIdsm_01"/>
</dbReference>
<dbReference type="STRING" id="540747.SAMN04488031_11715"/>
<evidence type="ECO:0000313" key="4">
    <source>
        <dbReference type="Proteomes" id="UP000051401"/>
    </source>
</evidence>
<geneLocation type="plasmid" evidence="3">
    <name>pRIdsm_01</name>
</geneLocation>
<keyword evidence="3" id="KW-0614">Plasmid</keyword>
<keyword evidence="1" id="KW-0472">Membrane</keyword>
<feature type="transmembrane region" description="Helical" evidence="1">
    <location>
        <begin position="64"/>
        <end position="87"/>
    </location>
</feature>
<name>A0A0T5NWW3_9RHOB</name>
<sequence>MGPTEKSDFLSTLPGVLIGWGLPIAAMLLAIGVPHPVKTWVWVGALIWMGAACLWNARRCKRRHCFWTGPFFLVMALAVLAYGFGFVDLGDQGWKWLGALIGIGAWAIAAITEREGRYR</sequence>
<reference evidence="3 5" key="2">
    <citation type="submission" date="2018-08" db="EMBL/GenBank/DDBJ databases">
        <title>Genetic Globetrotter - A new plasmid hitch-hiking vast phylogenetic and geographic distances.</title>
        <authorList>
            <person name="Vollmers J."/>
            <person name="Petersen J."/>
        </authorList>
    </citation>
    <scope>NUCLEOTIDE SEQUENCE [LARGE SCALE GENOMIC DNA]</scope>
    <source>
        <strain evidence="3 5">DSM 26383</strain>
        <plasmid evidence="5">pridsm_01</plasmid>
        <plasmid evidence="3">pRIdsm_01</plasmid>
    </source>
</reference>
<evidence type="ECO:0000313" key="2">
    <source>
        <dbReference type="EMBL" id="KRS13411.1"/>
    </source>
</evidence>
<reference evidence="2 4" key="1">
    <citation type="submission" date="2015-04" db="EMBL/GenBank/DDBJ databases">
        <title>The draft genome sequence of Roseovarius indicus B108T.</title>
        <authorList>
            <person name="Li G."/>
            <person name="Lai Q."/>
            <person name="Shao Z."/>
            <person name="Yan P."/>
        </authorList>
    </citation>
    <scope>NUCLEOTIDE SEQUENCE [LARGE SCALE GENOMIC DNA]</scope>
    <source>
        <strain evidence="2 4">B108</strain>
    </source>
</reference>
<keyword evidence="4" id="KW-1185">Reference proteome</keyword>
<dbReference type="Proteomes" id="UP000051401">
    <property type="component" value="Unassembled WGS sequence"/>
</dbReference>
<dbReference type="KEGG" id="rid:RIdsm_05719"/>
<dbReference type="EMBL" id="CP031599">
    <property type="protein sequence ID" value="QEW29873.1"/>
    <property type="molecule type" value="Genomic_DNA"/>
</dbReference>
<gene>
    <name evidence="3" type="ORF">RIdsm_05719</name>
    <name evidence="2" type="ORF">XM52_27640</name>
</gene>
<dbReference type="EMBL" id="LAXI01000037">
    <property type="protein sequence ID" value="KRS13411.1"/>
    <property type="molecule type" value="Genomic_DNA"/>
</dbReference>